<keyword evidence="6" id="KW-0545">Nucleotide biosynthesis</keyword>
<evidence type="ECO:0000256" key="3">
    <source>
        <dbReference type="ARBA" id="ARBA00012980"/>
    </source>
</evidence>
<dbReference type="PANTHER" id="PTHR10344:SF1">
    <property type="entry name" value="THYMIDYLATE KINASE"/>
    <property type="match status" value="1"/>
</dbReference>
<dbReference type="GO" id="GO:0005524">
    <property type="term" value="F:ATP binding"/>
    <property type="evidence" value="ECO:0007669"/>
    <property type="project" value="UniProtKB-KW"/>
</dbReference>
<dbReference type="InterPro" id="IPR039430">
    <property type="entry name" value="Thymidylate_kin-like_dom"/>
</dbReference>
<dbReference type="FunFam" id="3.40.50.300:FF:000679">
    <property type="entry name" value="Thymidylate kinase"/>
    <property type="match status" value="1"/>
</dbReference>
<dbReference type="Gene3D" id="3.40.50.300">
    <property type="entry name" value="P-loop containing nucleotide triphosphate hydrolases"/>
    <property type="match status" value="1"/>
</dbReference>
<dbReference type="GO" id="GO:0006233">
    <property type="term" value="P:dTDP biosynthetic process"/>
    <property type="evidence" value="ECO:0007669"/>
    <property type="project" value="InterPro"/>
</dbReference>
<dbReference type="InterPro" id="IPR018095">
    <property type="entry name" value="Thymidylate_kin_CS"/>
</dbReference>
<evidence type="ECO:0000256" key="2">
    <source>
        <dbReference type="ARBA" id="ARBA00009776"/>
    </source>
</evidence>
<proteinExistence type="inferred from homology"/>
<comment type="similarity">
    <text evidence="2">Belongs to the thymidylate kinase family.</text>
</comment>
<dbReference type="GO" id="GO:0004798">
    <property type="term" value="F:dTMP kinase activity"/>
    <property type="evidence" value="ECO:0007669"/>
    <property type="project" value="UniProtKB-EC"/>
</dbReference>
<evidence type="ECO:0000256" key="4">
    <source>
        <dbReference type="ARBA" id="ARBA00017144"/>
    </source>
</evidence>
<dbReference type="SUPFAM" id="SSF52540">
    <property type="entry name" value="P-loop containing nucleoside triphosphate hydrolases"/>
    <property type="match status" value="1"/>
</dbReference>
<dbReference type="GO" id="GO:0005829">
    <property type="term" value="C:cytosol"/>
    <property type="evidence" value="ECO:0007669"/>
    <property type="project" value="TreeGrafter"/>
</dbReference>
<gene>
    <name evidence="11" type="ORF">A3Q56_04188</name>
</gene>
<dbReference type="HAMAP" id="MF_00165">
    <property type="entry name" value="Thymidylate_kinase"/>
    <property type="match status" value="1"/>
</dbReference>
<feature type="domain" description="Thymidylate kinase-like" evidence="10">
    <location>
        <begin position="12"/>
        <end position="188"/>
    </location>
</feature>
<protein>
    <recommendedName>
        <fullName evidence="4">Thymidylate kinase</fullName>
        <ecNumber evidence="3">2.7.4.9</ecNumber>
    </recommendedName>
</protein>
<evidence type="ECO:0000256" key="8">
    <source>
        <dbReference type="ARBA" id="ARBA00022777"/>
    </source>
</evidence>
<reference evidence="11 12" key="1">
    <citation type="submission" date="2016-04" db="EMBL/GenBank/DDBJ databases">
        <title>The genome of Intoshia linei affirms orthonectids as highly simplified spiralians.</title>
        <authorList>
            <person name="Mikhailov K.V."/>
            <person name="Slusarev G.S."/>
            <person name="Nikitin M.A."/>
            <person name="Logacheva M.D."/>
            <person name="Penin A."/>
            <person name="Aleoshin V."/>
            <person name="Panchin Y.V."/>
        </authorList>
    </citation>
    <scope>NUCLEOTIDE SEQUENCE [LARGE SCALE GENOMIC DNA]</scope>
    <source>
        <strain evidence="11">Intl2013</strain>
        <tissue evidence="11">Whole animal</tissue>
    </source>
</reference>
<dbReference type="PANTHER" id="PTHR10344">
    <property type="entry name" value="THYMIDYLATE KINASE"/>
    <property type="match status" value="1"/>
</dbReference>
<sequence length="209" mass="24273">MSNKKRGVFIVVEGLDRSGKSTAIELLCDWLNQDKYNSKIIKFPDRTTETGSLIDSYLKKEIIIQSQQSVHLMFTANRWELQQLMHNYLQDGINLLVDRYSYSGIAFSNARGLDIQWCKNAESGLLCPDHVFFFEIDTQVAEKRGDYGNELYELVNLQNKVKKSYCLLFDNNFWTRIDASKSVDEIQNILRPIVVDMLKGDEFDALQYF</sequence>
<keyword evidence="9" id="KW-0067">ATP-binding</keyword>
<dbReference type="PROSITE" id="PS01331">
    <property type="entry name" value="THYMIDYLATE_KINASE"/>
    <property type="match status" value="1"/>
</dbReference>
<dbReference type="GO" id="GO:0006235">
    <property type="term" value="P:dTTP biosynthetic process"/>
    <property type="evidence" value="ECO:0007669"/>
    <property type="project" value="TreeGrafter"/>
</dbReference>
<dbReference type="NCBIfam" id="TIGR00041">
    <property type="entry name" value="DTMP_kinase"/>
    <property type="match status" value="1"/>
</dbReference>
<evidence type="ECO:0000256" key="1">
    <source>
        <dbReference type="ARBA" id="ARBA00004992"/>
    </source>
</evidence>
<name>A0A177B388_9BILA</name>
<dbReference type="EC" id="2.7.4.9" evidence="3"/>
<evidence type="ECO:0000256" key="7">
    <source>
        <dbReference type="ARBA" id="ARBA00022741"/>
    </source>
</evidence>
<dbReference type="InterPro" id="IPR018094">
    <property type="entry name" value="Thymidylate_kinase"/>
</dbReference>
<dbReference type="AlphaFoldDB" id="A0A177B388"/>
<evidence type="ECO:0000313" key="12">
    <source>
        <dbReference type="Proteomes" id="UP000078046"/>
    </source>
</evidence>
<evidence type="ECO:0000256" key="9">
    <source>
        <dbReference type="ARBA" id="ARBA00022840"/>
    </source>
</evidence>
<comment type="caution">
    <text evidence="11">The sequence shown here is derived from an EMBL/GenBank/DDBJ whole genome shotgun (WGS) entry which is preliminary data.</text>
</comment>
<keyword evidence="8" id="KW-0418">Kinase</keyword>
<keyword evidence="5" id="KW-0808">Transferase</keyword>
<dbReference type="Pfam" id="PF02223">
    <property type="entry name" value="Thymidylate_kin"/>
    <property type="match status" value="1"/>
</dbReference>
<keyword evidence="12" id="KW-1185">Reference proteome</keyword>
<dbReference type="GO" id="GO:0004550">
    <property type="term" value="F:nucleoside diphosphate kinase activity"/>
    <property type="evidence" value="ECO:0007669"/>
    <property type="project" value="TreeGrafter"/>
</dbReference>
<dbReference type="EMBL" id="LWCA01000518">
    <property type="protein sequence ID" value="OAF68071.1"/>
    <property type="molecule type" value="Genomic_DNA"/>
</dbReference>
<comment type="pathway">
    <text evidence="1">Pyrimidine metabolism; dTTP biosynthesis.</text>
</comment>
<dbReference type="GO" id="GO:0005634">
    <property type="term" value="C:nucleus"/>
    <property type="evidence" value="ECO:0007669"/>
    <property type="project" value="TreeGrafter"/>
</dbReference>
<dbReference type="CDD" id="cd01672">
    <property type="entry name" value="TMPK"/>
    <property type="match status" value="1"/>
</dbReference>
<organism evidence="11 12">
    <name type="scientific">Intoshia linei</name>
    <dbReference type="NCBI Taxonomy" id="1819745"/>
    <lineage>
        <taxon>Eukaryota</taxon>
        <taxon>Metazoa</taxon>
        <taxon>Spiralia</taxon>
        <taxon>Lophotrochozoa</taxon>
        <taxon>Mesozoa</taxon>
        <taxon>Orthonectida</taxon>
        <taxon>Rhopaluridae</taxon>
        <taxon>Intoshia</taxon>
    </lineage>
</organism>
<evidence type="ECO:0000313" key="11">
    <source>
        <dbReference type="EMBL" id="OAF68071.1"/>
    </source>
</evidence>
<dbReference type="Proteomes" id="UP000078046">
    <property type="component" value="Unassembled WGS sequence"/>
</dbReference>
<dbReference type="OrthoDB" id="425602at2759"/>
<evidence type="ECO:0000256" key="6">
    <source>
        <dbReference type="ARBA" id="ARBA00022727"/>
    </source>
</evidence>
<evidence type="ECO:0000259" key="10">
    <source>
        <dbReference type="Pfam" id="PF02223"/>
    </source>
</evidence>
<dbReference type="InterPro" id="IPR027417">
    <property type="entry name" value="P-loop_NTPase"/>
</dbReference>
<accession>A0A177B388</accession>
<keyword evidence="7" id="KW-0547">Nucleotide-binding</keyword>
<dbReference type="GO" id="GO:0006227">
    <property type="term" value="P:dUDP biosynthetic process"/>
    <property type="evidence" value="ECO:0007669"/>
    <property type="project" value="TreeGrafter"/>
</dbReference>
<evidence type="ECO:0000256" key="5">
    <source>
        <dbReference type="ARBA" id="ARBA00022679"/>
    </source>
</evidence>